<keyword evidence="3" id="KW-1185">Reference proteome</keyword>
<feature type="compositionally biased region" description="Basic residues" evidence="1">
    <location>
        <begin position="29"/>
        <end position="39"/>
    </location>
</feature>
<reference evidence="2 3" key="1">
    <citation type="submission" date="2020-05" db="EMBL/GenBank/DDBJ databases">
        <title>WGS assembly of Panicum virgatum.</title>
        <authorList>
            <person name="Lovell J.T."/>
            <person name="Jenkins J."/>
            <person name="Shu S."/>
            <person name="Juenger T.E."/>
            <person name="Schmutz J."/>
        </authorList>
    </citation>
    <scope>NUCLEOTIDE SEQUENCE [LARGE SCALE GENOMIC DNA]</scope>
    <source>
        <strain evidence="3">cv. AP13</strain>
    </source>
</reference>
<accession>A0A8T0MJI2</accession>
<evidence type="ECO:0000313" key="2">
    <source>
        <dbReference type="EMBL" id="KAG2536232.1"/>
    </source>
</evidence>
<dbReference type="Proteomes" id="UP000823388">
    <property type="component" value="Chromosome 9N"/>
</dbReference>
<feature type="compositionally biased region" description="Polar residues" evidence="1">
    <location>
        <begin position="111"/>
        <end position="121"/>
    </location>
</feature>
<proteinExistence type="predicted"/>
<organism evidence="2 3">
    <name type="scientific">Panicum virgatum</name>
    <name type="common">Blackwell switchgrass</name>
    <dbReference type="NCBI Taxonomy" id="38727"/>
    <lineage>
        <taxon>Eukaryota</taxon>
        <taxon>Viridiplantae</taxon>
        <taxon>Streptophyta</taxon>
        <taxon>Embryophyta</taxon>
        <taxon>Tracheophyta</taxon>
        <taxon>Spermatophyta</taxon>
        <taxon>Magnoliopsida</taxon>
        <taxon>Liliopsida</taxon>
        <taxon>Poales</taxon>
        <taxon>Poaceae</taxon>
        <taxon>PACMAD clade</taxon>
        <taxon>Panicoideae</taxon>
        <taxon>Panicodae</taxon>
        <taxon>Paniceae</taxon>
        <taxon>Panicinae</taxon>
        <taxon>Panicum</taxon>
        <taxon>Panicum sect. Hiantes</taxon>
    </lineage>
</organism>
<protein>
    <submittedName>
        <fullName evidence="2">Uncharacterized protein</fullName>
    </submittedName>
</protein>
<evidence type="ECO:0000256" key="1">
    <source>
        <dbReference type="SAM" id="MobiDB-lite"/>
    </source>
</evidence>
<feature type="compositionally biased region" description="Basic and acidic residues" evidence="1">
    <location>
        <begin position="40"/>
        <end position="50"/>
    </location>
</feature>
<feature type="compositionally biased region" description="Basic and acidic residues" evidence="1">
    <location>
        <begin position="19"/>
        <end position="28"/>
    </location>
</feature>
<evidence type="ECO:0000313" key="3">
    <source>
        <dbReference type="Proteomes" id="UP000823388"/>
    </source>
</evidence>
<feature type="region of interest" description="Disordered" evidence="1">
    <location>
        <begin position="1"/>
        <end position="121"/>
    </location>
</feature>
<dbReference type="EMBL" id="CM029054">
    <property type="protein sequence ID" value="KAG2536232.1"/>
    <property type="molecule type" value="Genomic_DNA"/>
</dbReference>
<feature type="compositionally biased region" description="Basic and acidic residues" evidence="1">
    <location>
        <begin position="94"/>
        <end position="105"/>
    </location>
</feature>
<sequence>MQESSCQHRQHKKSLTNRRAAEVNERPGTRRRARRRPARRRLEQCKDRTGEAAPELSGWRGRGFEGPARGGRWGEAADSARTDGHAAPSLRARAVREGEARRGESRGVGAQRSSRGSSEQG</sequence>
<dbReference type="AlphaFoldDB" id="A0A8T0MJI2"/>
<gene>
    <name evidence="2" type="ORF">PVAP13_9NG175573</name>
</gene>
<name>A0A8T0MJI2_PANVG</name>
<comment type="caution">
    <text evidence="2">The sequence shown here is derived from an EMBL/GenBank/DDBJ whole genome shotgun (WGS) entry which is preliminary data.</text>
</comment>